<comment type="caution">
    <text evidence="7">The sequence shown here is derived from an EMBL/GenBank/DDBJ whole genome shotgun (WGS) entry which is preliminary data.</text>
</comment>
<dbReference type="InterPro" id="IPR009057">
    <property type="entry name" value="Homeodomain-like_sf"/>
</dbReference>
<dbReference type="SMART" id="SM00342">
    <property type="entry name" value="HTH_ARAC"/>
    <property type="match status" value="1"/>
</dbReference>
<dbReference type="InterPro" id="IPR018062">
    <property type="entry name" value="HTH_AraC-typ_CS"/>
</dbReference>
<dbReference type="InterPro" id="IPR050204">
    <property type="entry name" value="AraC_XylS_family_regulators"/>
</dbReference>
<dbReference type="EMBL" id="JACXIZ010000041">
    <property type="protein sequence ID" value="MBD2847580.1"/>
    <property type="molecule type" value="Genomic_DNA"/>
</dbReference>
<dbReference type="PROSITE" id="PS01124">
    <property type="entry name" value="HTH_ARAC_FAMILY_2"/>
    <property type="match status" value="1"/>
</dbReference>
<dbReference type="InterPro" id="IPR037923">
    <property type="entry name" value="HTH-like"/>
</dbReference>
<evidence type="ECO:0000256" key="3">
    <source>
        <dbReference type="ARBA" id="ARBA00023125"/>
    </source>
</evidence>
<dbReference type="Pfam" id="PF02311">
    <property type="entry name" value="AraC_binding"/>
    <property type="match status" value="1"/>
</dbReference>
<keyword evidence="3" id="KW-0238">DNA-binding</keyword>
<evidence type="ECO:0000256" key="1">
    <source>
        <dbReference type="ARBA" id="ARBA00022490"/>
    </source>
</evidence>
<keyword evidence="1" id="KW-0963">Cytoplasm</keyword>
<dbReference type="Gene3D" id="2.60.120.280">
    <property type="entry name" value="Regulatory protein AraC"/>
    <property type="match status" value="1"/>
</dbReference>
<evidence type="ECO:0000256" key="4">
    <source>
        <dbReference type="ARBA" id="ARBA00023159"/>
    </source>
</evidence>
<dbReference type="PANTHER" id="PTHR46796">
    <property type="entry name" value="HTH-TYPE TRANSCRIPTIONAL ACTIVATOR RHAS-RELATED"/>
    <property type="match status" value="1"/>
</dbReference>
<dbReference type="InterPro" id="IPR018060">
    <property type="entry name" value="HTH_AraC"/>
</dbReference>
<keyword evidence="5" id="KW-0804">Transcription</keyword>
<evidence type="ECO:0000256" key="5">
    <source>
        <dbReference type="ARBA" id="ARBA00023163"/>
    </source>
</evidence>
<evidence type="ECO:0000256" key="2">
    <source>
        <dbReference type="ARBA" id="ARBA00023015"/>
    </source>
</evidence>
<organism evidence="7 8">
    <name type="scientific">Paenibacillus sabuli</name>
    <dbReference type="NCBI Taxonomy" id="2772509"/>
    <lineage>
        <taxon>Bacteria</taxon>
        <taxon>Bacillati</taxon>
        <taxon>Bacillota</taxon>
        <taxon>Bacilli</taxon>
        <taxon>Bacillales</taxon>
        <taxon>Paenibacillaceae</taxon>
        <taxon>Paenibacillus</taxon>
    </lineage>
</organism>
<dbReference type="AlphaFoldDB" id="A0A927BXK1"/>
<dbReference type="CDD" id="cd06986">
    <property type="entry name" value="cupin_MmsR-like_N"/>
    <property type="match status" value="1"/>
</dbReference>
<evidence type="ECO:0000313" key="7">
    <source>
        <dbReference type="EMBL" id="MBD2847580.1"/>
    </source>
</evidence>
<gene>
    <name evidence="7" type="ORF">IDH44_20510</name>
</gene>
<dbReference type="GO" id="GO:0003700">
    <property type="term" value="F:DNA-binding transcription factor activity"/>
    <property type="evidence" value="ECO:0007669"/>
    <property type="project" value="InterPro"/>
</dbReference>
<evidence type="ECO:0000313" key="8">
    <source>
        <dbReference type="Proteomes" id="UP000621560"/>
    </source>
</evidence>
<dbReference type="SUPFAM" id="SSF46689">
    <property type="entry name" value="Homeodomain-like"/>
    <property type="match status" value="2"/>
</dbReference>
<dbReference type="PROSITE" id="PS00041">
    <property type="entry name" value="HTH_ARAC_FAMILY_1"/>
    <property type="match status" value="1"/>
</dbReference>
<name>A0A927BXK1_9BACL</name>
<dbReference type="Gene3D" id="1.10.10.60">
    <property type="entry name" value="Homeodomain-like"/>
    <property type="match status" value="2"/>
</dbReference>
<feature type="domain" description="HTH araC/xylS-type" evidence="6">
    <location>
        <begin position="176"/>
        <end position="274"/>
    </location>
</feature>
<dbReference type="Pfam" id="PF12833">
    <property type="entry name" value="HTH_18"/>
    <property type="match status" value="1"/>
</dbReference>
<dbReference type="RefSeq" id="WP_190920689.1">
    <property type="nucleotide sequence ID" value="NZ_JACXIZ010000041.1"/>
</dbReference>
<keyword evidence="4" id="KW-0010">Activator</keyword>
<sequence>MRIECNHAPDAAAEADLFYCGYEDCAPDFSLGPNVRDCYLLHYVEKGRGHYKIGDAEYPLEAGELFVIYPGEVVYYWTERDDPWSFCWFAFDGSGAAGLLERAGLGRDRPTLRLRDGRMLSSCVTGMIAAVSERPYGYETEVRGRLYLALAELERAYRDAQPGTAATAKPAETYAREALRYMAFHYSEPVSVREVAAYVGLERTYFAKLFKTVCGRSPKAHLIALRIDKACTLLRTTALPVSEIGRCVGIDDDYYFSRLFKRVTGQSPSAYRRIAAKNLPSTSGGRKE</sequence>
<protein>
    <submittedName>
        <fullName evidence="7">AraC family transcriptional regulator</fullName>
    </submittedName>
</protein>
<reference evidence="7" key="1">
    <citation type="submission" date="2020-09" db="EMBL/GenBank/DDBJ databases">
        <title>A novel bacterium of genus Paenibacillus, isolated from South China Sea.</title>
        <authorList>
            <person name="Huang H."/>
            <person name="Mo K."/>
            <person name="Hu Y."/>
        </authorList>
    </citation>
    <scope>NUCLEOTIDE SEQUENCE</scope>
    <source>
        <strain evidence="7">IB182496</strain>
    </source>
</reference>
<evidence type="ECO:0000259" key="6">
    <source>
        <dbReference type="PROSITE" id="PS01124"/>
    </source>
</evidence>
<keyword evidence="2" id="KW-0805">Transcription regulation</keyword>
<dbReference type="Proteomes" id="UP000621560">
    <property type="component" value="Unassembled WGS sequence"/>
</dbReference>
<dbReference type="PANTHER" id="PTHR46796:SF13">
    <property type="entry name" value="HTH-TYPE TRANSCRIPTIONAL ACTIVATOR RHAS"/>
    <property type="match status" value="1"/>
</dbReference>
<dbReference type="SUPFAM" id="SSF51215">
    <property type="entry name" value="Regulatory protein AraC"/>
    <property type="match status" value="1"/>
</dbReference>
<accession>A0A927BXK1</accession>
<proteinExistence type="predicted"/>
<dbReference type="InterPro" id="IPR003313">
    <property type="entry name" value="AraC-bd"/>
</dbReference>
<dbReference type="GO" id="GO:0043565">
    <property type="term" value="F:sequence-specific DNA binding"/>
    <property type="evidence" value="ECO:0007669"/>
    <property type="project" value="InterPro"/>
</dbReference>
<keyword evidence="8" id="KW-1185">Reference proteome</keyword>